<dbReference type="Proteomes" id="UP000013827">
    <property type="component" value="Unassembled WGS sequence"/>
</dbReference>
<dbReference type="AlphaFoldDB" id="A0A0D3I5B3"/>
<evidence type="ECO:0000313" key="1">
    <source>
        <dbReference type="EnsemblProtists" id="EOD06448"/>
    </source>
</evidence>
<keyword evidence="2" id="KW-1185">Reference proteome</keyword>
<evidence type="ECO:0000313" key="2">
    <source>
        <dbReference type="Proteomes" id="UP000013827"/>
    </source>
</evidence>
<dbReference type="KEGG" id="ehx:EMIHUDRAFT_249894"/>
<dbReference type="OMA" id="RICRYGW"/>
<dbReference type="InterPro" id="IPR029063">
    <property type="entry name" value="SAM-dependent_MTases_sf"/>
</dbReference>
<reference evidence="1" key="2">
    <citation type="submission" date="2024-10" db="UniProtKB">
        <authorList>
            <consortium name="EnsemblProtists"/>
        </authorList>
    </citation>
    <scope>IDENTIFICATION</scope>
</reference>
<organism evidence="1 2">
    <name type="scientific">Emiliania huxleyi (strain CCMP1516)</name>
    <dbReference type="NCBI Taxonomy" id="280463"/>
    <lineage>
        <taxon>Eukaryota</taxon>
        <taxon>Haptista</taxon>
        <taxon>Haptophyta</taxon>
        <taxon>Prymnesiophyceae</taxon>
        <taxon>Isochrysidales</taxon>
        <taxon>Noelaerhabdaceae</taxon>
        <taxon>Emiliania</taxon>
    </lineage>
</organism>
<dbReference type="PANTHER" id="PTHR40036">
    <property type="entry name" value="MACROCIN O-METHYLTRANSFERASE"/>
    <property type="match status" value="1"/>
</dbReference>
<dbReference type="RefSeq" id="XP_005758877.1">
    <property type="nucleotide sequence ID" value="XM_005758820.1"/>
</dbReference>
<dbReference type="PaxDb" id="2903-EOD06448"/>
<dbReference type="EnsemblProtists" id="EOD06448">
    <property type="protein sequence ID" value="EOD06448"/>
    <property type="gene ID" value="EMIHUDRAFT_249894"/>
</dbReference>
<accession>A0A0D3I5B3</accession>
<dbReference type="Gene3D" id="3.40.50.150">
    <property type="entry name" value="Vaccinia Virus protein VP39"/>
    <property type="match status" value="1"/>
</dbReference>
<name>A0A0D3I5B3_EMIH1</name>
<dbReference type="GeneID" id="17252600"/>
<sequence>MPPHQPGAQRRHLTGPGLARAALSRICRYGWASDWGDNLFIGTVLEFGVLNGSYLKGFGEHFRWKPVFWGFDSFVGLPAEAEGQPRPLAWSPGSLSSVGSGPAASEDKHAAVARAVERVHASITEGFPERKVHLVPGMYSESLTPQLAARILRTSGPASFIDIDSDLYISARQALDWVFEHGLARVGTVIRYDDWWTLACATRNPRNRNYHRDAASIESYGGEPLAHEEVAHRHGVTFACACGPCDAESGGPMSRYFATGHVGFNPFFRVAKLSAPPGNTGFAANGTMVGRFLDRMPVCRNYRSRGSFALSSHSNTAHV</sequence>
<dbReference type="InterPro" id="IPR008884">
    <property type="entry name" value="TylF_MeTrfase"/>
</dbReference>
<reference evidence="2" key="1">
    <citation type="journal article" date="2013" name="Nature">
        <title>Pan genome of the phytoplankton Emiliania underpins its global distribution.</title>
        <authorList>
            <person name="Read B.A."/>
            <person name="Kegel J."/>
            <person name="Klute M.J."/>
            <person name="Kuo A."/>
            <person name="Lefebvre S.C."/>
            <person name="Maumus F."/>
            <person name="Mayer C."/>
            <person name="Miller J."/>
            <person name="Monier A."/>
            <person name="Salamov A."/>
            <person name="Young J."/>
            <person name="Aguilar M."/>
            <person name="Claverie J.M."/>
            <person name="Frickenhaus S."/>
            <person name="Gonzalez K."/>
            <person name="Herman E.K."/>
            <person name="Lin Y.C."/>
            <person name="Napier J."/>
            <person name="Ogata H."/>
            <person name="Sarno A.F."/>
            <person name="Shmutz J."/>
            <person name="Schroeder D."/>
            <person name="de Vargas C."/>
            <person name="Verret F."/>
            <person name="von Dassow P."/>
            <person name="Valentin K."/>
            <person name="Van de Peer Y."/>
            <person name="Wheeler G."/>
            <person name="Dacks J.B."/>
            <person name="Delwiche C.F."/>
            <person name="Dyhrman S.T."/>
            <person name="Glockner G."/>
            <person name="John U."/>
            <person name="Richards T."/>
            <person name="Worden A.Z."/>
            <person name="Zhang X."/>
            <person name="Grigoriev I.V."/>
            <person name="Allen A.E."/>
            <person name="Bidle K."/>
            <person name="Borodovsky M."/>
            <person name="Bowler C."/>
            <person name="Brownlee C."/>
            <person name="Cock J.M."/>
            <person name="Elias M."/>
            <person name="Gladyshev V.N."/>
            <person name="Groth M."/>
            <person name="Guda C."/>
            <person name="Hadaegh A."/>
            <person name="Iglesias-Rodriguez M.D."/>
            <person name="Jenkins J."/>
            <person name="Jones B.M."/>
            <person name="Lawson T."/>
            <person name="Leese F."/>
            <person name="Lindquist E."/>
            <person name="Lobanov A."/>
            <person name="Lomsadze A."/>
            <person name="Malik S.B."/>
            <person name="Marsh M.E."/>
            <person name="Mackinder L."/>
            <person name="Mock T."/>
            <person name="Mueller-Roeber B."/>
            <person name="Pagarete A."/>
            <person name="Parker M."/>
            <person name="Probert I."/>
            <person name="Quesneville H."/>
            <person name="Raines C."/>
            <person name="Rensing S.A."/>
            <person name="Riano-Pachon D.M."/>
            <person name="Richier S."/>
            <person name="Rokitta S."/>
            <person name="Shiraiwa Y."/>
            <person name="Soanes D.M."/>
            <person name="van der Giezen M."/>
            <person name="Wahlund T.M."/>
            <person name="Williams B."/>
            <person name="Wilson W."/>
            <person name="Wolfe G."/>
            <person name="Wurch L.L."/>
        </authorList>
    </citation>
    <scope>NUCLEOTIDE SEQUENCE</scope>
</reference>
<proteinExistence type="predicted"/>
<protein>
    <submittedName>
        <fullName evidence="1">Uncharacterized protein</fullName>
    </submittedName>
</protein>
<dbReference type="PANTHER" id="PTHR40036:SF1">
    <property type="entry name" value="MACROCIN O-METHYLTRANSFERASE"/>
    <property type="match status" value="1"/>
</dbReference>
<dbReference type="HOGENOM" id="CLU_872730_0_0_1"/>